<dbReference type="InterPro" id="IPR053148">
    <property type="entry name" value="PD-DEXK-like_domain"/>
</dbReference>
<evidence type="ECO:0000313" key="3">
    <source>
        <dbReference type="EMBL" id="BAY73522.1"/>
    </source>
</evidence>
<organism evidence="3 4">
    <name type="scientific">Trichormus variabilis NIES-23</name>
    <dbReference type="NCBI Taxonomy" id="1973479"/>
    <lineage>
        <taxon>Bacteria</taxon>
        <taxon>Bacillati</taxon>
        <taxon>Cyanobacteriota</taxon>
        <taxon>Cyanophyceae</taxon>
        <taxon>Nostocales</taxon>
        <taxon>Nostocaceae</taxon>
        <taxon>Trichormus</taxon>
    </lineage>
</organism>
<feature type="domain" description="YhcG N-terminal" evidence="2">
    <location>
        <begin position="18"/>
        <end position="151"/>
    </location>
</feature>
<sequence>MSDLAVNDGSYQQLLDRIGECLALGRQRAFEQVNSVLVETYWQIGRYIVEFEQSGKERAEYGSKLLKVLSRDLKTAYGKGFSRSNLQYMRLFYLKYENCQTLSGKLSWSHYTELLAISDDLARSFYEQQCIQDRWSVRELKRQKDSALFERVALSKDRAEILALAKDGQRIESARDVVKDPYVFEFLDLPDRNYRESELENRLIAELEKFLLELGKAFAFIGQQYRITLNNTHFFVDLVFYHRILKCFVLIDLKTQAVSHQDIGQMNMYLNYFRAEENMKDDNEPIGIVLARDLVWQNLLEKTTL</sequence>
<dbReference type="InterPro" id="IPR011856">
    <property type="entry name" value="tRNA_endonuc-like_dom_sf"/>
</dbReference>
<keyword evidence="3" id="KW-0614">Plasmid</keyword>
<proteinExistence type="predicted"/>
<dbReference type="Proteomes" id="UP000217507">
    <property type="component" value="Plasmid Plasmid4 dna"/>
</dbReference>
<dbReference type="PANTHER" id="PTHR30547">
    <property type="entry name" value="UNCHARACTERIZED PROTEIN YHCG-RELATED"/>
    <property type="match status" value="1"/>
</dbReference>
<dbReference type="InterPro" id="IPR009362">
    <property type="entry name" value="YhcG_C"/>
</dbReference>
<dbReference type="Gene3D" id="3.40.1350.10">
    <property type="match status" value="1"/>
</dbReference>
<dbReference type="Pfam" id="PF17761">
    <property type="entry name" value="DUF1016_N"/>
    <property type="match status" value="1"/>
</dbReference>
<dbReference type="PANTHER" id="PTHR30547:SF5">
    <property type="entry name" value="NUCLEASE YHCG-RELATED"/>
    <property type="match status" value="1"/>
</dbReference>
<evidence type="ECO:0000313" key="4">
    <source>
        <dbReference type="Proteomes" id="UP000217507"/>
    </source>
</evidence>
<evidence type="ECO:0000259" key="2">
    <source>
        <dbReference type="Pfam" id="PF17761"/>
    </source>
</evidence>
<reference evidence="3 4" key="1">
    <citation type="submission" date="2017-06" db="EMBL/GenBank/DDBJ databases">
        <title>Genome sequencing of cyanobaciteial culture collection at National Institute for Environmental Studies (NIES).</title>
        <authorList>
            <person name="Hirose Y."/>
            <person name="Shimura Y."/>
            <person name="Fujisawa T."/>
            <person name="Nakamura Y."/>
            <person name="Kawachi M."/>
        </authorList>
    </citation>
    <scope>NUCLEOTIDE SEQUENCE [LARGE SCALE GENOMIC DNA]</scope>
    <source>
        <strain evidence="3 4">NIES-23</strain>
        <plasmid evidence="4">Plasmid Plasmid4 dna</plasmid>
    </source>
</reference>
<feature type="domain" description="YhcG PDDEXK nuclease" evidence="1">
    <location>
        <begin position="176"/>
        <end position="293"/>
    </location>
</feature>
<protein>
    <recommendedName>
        <fullName evidence="5">DUF1016 domain-containing protein</fullName>
    </recommendedName>
</protein>
<evidence type="ECO:0000259" key="1">
    <source>
        <dbReference type="Pfam" id="PF06250"/>
    </source>
</evidence>
<dbReference type="InterPro" id="IPR041527">
    <property type="entry name" value="YhcG_N"/>
</dbReference>
<dbReference type="AlphaFoldDB" id="A0A1Z4KXA4"/>
<gene>
    <name evidence="3" type="ORF">NIES23_63740</name>
</gene>
<dbReference type="EMBL" id="AP018220">
    <property type="protein sequence ID" value="BAY73522.1"/>
    <property type="molecule type" value="Genomic_DNA"/>
</dbReference>
<accession>A0A1Z4KXA4</accession>
<evidence type="ECO:0008006" key="5">
    <source>
        <dbReference type="Google" id="ProtNLM"/>
    </source>
</evidence>
<geneLocation type="plasmid" evidence="3">
    <name>plasmid4</name>
</geneLocation>
<name>A0A1Z4KXA4_ANAVA</name>
<dbReference type="Pfam" id="PF06250">
    <property type="entry name" value="YhcG_C"/>
    <property type="match status" value="1"/>
</dbReference>
<dbReference type="GO" id="GO:0003676">
    <property type="term" value="F:nucleic acid binding"/>
    <property type="evidence" value="ECO:0007669"/>
    <property type="project" value="InterPro"/>
</dbReference>